<keyword evidence="5" id="KW-1185">Reference proteome</keyword>
<feature type="transmembrane region" description="Helical" evidence="2">
    <location>
        <begin position="12"/>
        <end position="36"/>
    </location>
</feature>
<feature type="domain" description="HTH LytTR-type" evidence="3">
    <location>
        <begin position="207"/>
        <end position="294"/>
    </location>
</feature>
<feature type="transmembrane region" description="Helical" evidence="2">
    <location>
        <begin position="51"/>
        <end position="71"/>
    </location>
</feature>
<evidence type="ECO:0000256" key="2">
    <source>
        <dbReference type="SAM" id="Phobius"/>
    </source>
</evidence>
<dbReference type="Gene3D" id="2.40.50.1020">
    <property type="entry name" value="LytTr DNA-binding domain"/>
    <property type="match status" value="1"/>
</dbReference>
<reference evidence="4 5" key="1">
    <citation type="submission" date="2019-09" db="EMBL/GenBank/DDBJ databases">
        <title>Wenzhouxiangella sp. Genome sequencing and assembly.</title>
        <authorList>
            <person name="Zhang R."/>
        </authorList>
    </citation>
    <scope>NUCLEOTIDE SEQUENCE [LARGE SCALE GENOMIC DNA]</scope>
    <source>
        <strain evidence="4 5">W260</strain>
    </source>
</reference>
<keyword evidence="2" id="KW-0472">Membrane</keyword>
<evidence type="ECO:0000313" key="4">
    <source>
        <dbReference type="EMBL" id="KAA9134060.1"/>
    </source>
</evidence>
<gene>
    <name evidence="4" type="ORF">F3N42_00475</name>
</gene>
<proteinExistence type="predicted"/>
<dbReference type="Proteomes" id="UP000325372">
    <property type="component" value="Unassembled WGS sequence"/>
</dbReference>
<dbReference type="EMBL" id="VYXP01000001">
    <property type="protein sequence ID" value="KAA9134060.1"/>
    <property type="molecule type" value="Genomic_DNA"/>
</dbReference>
<dbReference type="SMART" id="SM00850">
    <property type="entry name" value="LytTR"/>
    <property type="match status" value="1"/>
</dbReference>
<evidence type="ECO:0000256" key="1">
    <source>
        <dbReference type="ARBA" id="ARBA00023012"/>
    </source>
</evidence>
<dbReference type="InterPro" id="IPR007492">
    <property type="entry name" value="LytTR_DNA-bd_dom"/>
</dbReference>
<dbReference type="RefSeq" id="WP_150862410.1">
    <property type="nucleotide sequence ID" value="NZ_VYXP01000001.1"/>
</dbReference>
<keyword evidence="2" id="KW-1133">Transmembrane helix</keyword>
<dbReference type="AlphaFoldDB" id="A0A5N0TG90"/>
<dbReference type="PROSITE" id="PS50930">
    <property type="entry name" value="HTH_LYTTR"/>
    <property type="match status" value="1"/>
</dbReference>
<sequence>MNRNTVISNGTVFGLWPMGRSMVFIGAVLVAILILVEPEASHGLGLLDRTLFWVTNVVLALGALYAASWLLMPRLVHRMPPWLALLLVGVAGAVLMAPLGYLFELVQPDSWAVTEGGGWLDDFERSGAWQGIVAEFLQAGPQVMVIWLAINLPFFTARPTLNHPPGPGGDGHRRQPVVDVDKEEAGRYADDVRNQFLGEIPESLGTNVLAISSDLHYLHVYTDLGRCMILGSLQRAEDAMGDRGIRVHRAHWVARRAIVKIVKDGQQWSCLLTNDLKIPISRRKKSVVAGWFGQSTKIVRVKGSKRGVG</sequence>
<comment type="caution">
    <text evidence="4">The sequence shown here is derived from an EMBL/GenBank/DDBJ whole genome shotgun (WGS) entry which is preliminary data.</text>
</comment>
<dbReference type="GO" id="GO:0000160">
    <property type="term" value="P:phosphorelay signal transduction system"/>
    <property type="evidence" value="ECO:0007669"/>
    <property type="project" value="UniProtKB-KW"/>
</dbReference>
<feature type="transmembrane region" description="Helical" evidence="2">
    <location>
        <begin position="83"/>
        <end position="103"/>
    </location>
</feature>
<accession>A0A5N0TG90</accession>
<dbReference type="Pfam" id="PF04397">
    <property type="entry name" value="LytTR"/>
    <property type="match status" value="1"/>
</dbReference>
<protein>
    <submittedName>
        <fullName evidence="4">LytTR family transcriptional regulator</fullName>
    </submittedName>
</protein>
<keyword evidence="2" id="KW-0812">Transmembrane</keyword>
<evidence type="ECO:0000313" key="5">
    <source>
        <dbReference type="Proteomes" id="UP000325372"/>
    </source>
</evidence>
<evidence type="ECO:0000259" key="3">
    <source>
        <dbReference type="PROSITE" id="PS50930"/>
    </source>
</evidence>
<name>A0A5N0TG90_9GAMM</name>
<keyword evidence="1" id="KW-0902">Two-component regulatory system</keyword>
<dbReference type="GO" id="GO:0003677">
    <property type="term" value="F:DNA binding"/>
    <property type="evidence" value="ECO:0007669"/>
    <property type="project" value="InterPro"/>
</dbReference>
<organism evidence="4 5">
    <name type="scientific">Marinihelvus fidelis</name>
    <dbReference type="NCBI Taxonomy" id="2613842"/>
    <lineage>
        <taxon>Bacteria</taxon>
        <taxon>Pseudomonadati</taxon>
        <taxon>Pseudomonadota</taxon>
        <taxon>Gammaproteobacteria</taxon>
        <taxon>Chromatiales</taxon>
        <taxon>Wenzhouxiangellaceae</taxon>
        <taxon>Marinihelvus</taxon>
    </lineage>
</organism>